<evidence type="ECO:0000256" key="13">
    <source>
        <dbReference type="ARBA" id="ARBA00022989"/>
    </source>
</evidence>
<reference evidence="20" key="1">
    <citation type="submission" date="2021-12" db="EMBL/GenBank/DDBJ databases">
        <title>taxonomy of Moraxella sp. ZY201224.</title>
        <authorList>
            <person name="Li F."/>
        </authorList>
    </citation>
    <scope>NUCLEOTIDE SEQUENCE</scope>
    <source>
        <strain evidence="20">ZY201224</strain>
    </source>
</reference>
<keyword evidence="14" id="KW-0443">Lipid metabolism</keyword>
<keyword evidence="12 18" id="KW-0548">Nucleotidyltransferase</keyword>
<proteinExistence type="inferred from homology"/>
<keyword evidence="9" id="KW-0444">Lipid biosynthesis</keyword>
<gene>
    <name evidence="20" type="ORF">LU297_01365</name>
</gene>
<keyword evidence="8" id="KW-1003">Cell membrane</keyword>
<evidence type="ECO:0000313" key="21">
    <source>
        <dbReference type="Proteomes" id="UP001063782"/>
    </source>
</evidence>
<evidence type="ECO:0000256" key="19">
    <source>
        <dbReference type="SAM" id="Phobius"/>
    </source>
</evidence>
<evidence type="ECO:0000256" key="7">
    <source>
        <dbReference type="ARBA" id="ARBA00019373"/>
    </source>
</evidence>
<feature type="transmembrane region" description="Helical" evidence="19">
    <location>
        <begin position="5"/>
        <end position="21"/>
    </location>
</feature>
<feature type="transmembrane region" description="Helical" evidence="19">
    <location>
        <begin position="172"/>
        <end position="191"/>
    </location>
</feature>
<name>A0ABY6F4W2_9GAMM</name>
<evidence type="ECO:0000256" key="6">
    <source>
        <dbReference type="ARBA" id="ARBA00012487"/>
    </source>
</evidence>
<evidence type="ECO:0000256" key="5">
    <source>
        <dbReference type="ARBA" id="ARBA00010185"/>
    </source>
</evidence>
<comment type="catalytic activity">
    <reaction evidence="1 18">
        <text>a 1,2-diacyl-sn-glycero-3-phosphate + CTP + H(+) = a CDP-1,2-diacyl-sn-glycerol + diphosphate</text>
        <dbReference type="Rhea" id="RHEA:16229"/>
        <dbReference type="ChEBI" id="CHEBI:15378"/>
        <dbReference type="ChEBI" id="CHEBI:33019"/>
        <dbReference type="ChEBI" id="CHEBI:37563"/>
        <dbReference type="ChEBI" id="CHEBI:58332"/>
        <dbReference type="ChEBI" id="CHEBI:58608"/>
        <dbReference type="EC" id="2.7.7.41"/>
    </reaction>
</comment>
<comment type="pathway">
    <text evidence="4">Lipid metabolism.</text>
</comment>
<evidence type="ECO:0000256" key="9">
    <source>
        <dbReference type="ARBA" id="ARBA00022516"/>
    </source>
</evidence>
<feature type="transmembrane region" description="Helical" evidence="19">
    <location>
        <begin position="247"/>
        <end position="266"/>
    </location>
</feature>
<keyword evidence="11 18" id="KW-0812">Transmembrane</keyword>
<keyword evidence="15 19" id="KW-0472">Membrane</keyword>
<feature type="transmembrane region" description="Helical" evidence="19">
    <location>
        <begin position="197"/>
        <end position="217"/>
    </location>
</feature>
<comment type="subcellular location">
    <subcellularLocation>
        <location evidence="2">Cell membrane</location>
        <topology evidence="2">Multi-pass membrane protein</topology>
    </subcellularLocation>
</comment>
<evidence type="ECO:0000256" key="2">
    <source>
        <dbReference type="ARBA" id="ARBA00004651"/>
    </source>
</evidence>
<feature type="transmembrane region" description="Helical" evidence="19">
    <location>
        <begin position="55"/>
        <end position="71"/>
    </location>
</feature>
<keyword evidence="16" id="KW-0594">Phospholipid biosynthesis</keyword>
<keyword evidence="21" id="KW-1185">Reference proteome</keyword>
<evidence type="ECO:0000256" key="15">
    <source>
        <dbReference type="ARBA" id="ARBA00023136"/>
    </source>
</evidence>
<feature type="transmembrane region" description="Helical" evidence="19">
    <location>
        <begin position="132"/>
        <end position="151"/>
    </location>
</feature>
<accession>A0ABY6F4W2</accession>
<keyword evidence="10 18" id="KW-0808">Transferase</keyword>
<evidence type="ECO:0000256" key="8">
    <source>
        <dbReference type="ARBA" id="ARBA00022475"/>
    </source>
</evidence>
<keyword evidence="13 19" id="KW-1133">Transmembrane helix</keyword>
<dbReference type="Proteomes" id="UP001063782">
    <property type="component" value="Chromosome"/>
</dbReference>
<evidence type="ECO:0000256" key="3">
    <source>
        <dbReference type="ARBA" id="ARBA00005119"/>
    </source>
</evidence>
<organism evidence="20 21">
    <name type="scientific">Moraxella nasicaprae</name>
    <dbReference type="NCBI Taxonomy" id="2904122"/>
    <lineage>
        <taxon>Bacteria</taxon>
        <taxon>Pseudomonadati</taxon>
        <taxon>Pseudomonadota</taxon>
        <taxon>Gammaproteobacteria</taxon>
        <taxon>Moraxellales</taxon>
        <taxon>Moraxellaceae</taxon>
        <taxon>Moraxella</taxon>
    </lineage>
</organism>
<dbReference type="InterPro" id="IPR000374">
    <property type="entry name" value="PC_trans"/>
</dbReference>
<evidence type="ECO:0000256" key="4">
    <source>
        <dbReference type="ARBA" id="ARBA00005189"/>
    </source>
</evidence>
<evidence type="ECO:0000313" key="20">
    <source>
        <dbReference type="EMBL" id="UXZ05131.1"/>
    </source>
</evidence>
<comment type="similarity">
    <text evidence="5 18">Belongs to the CDS family.</text>
</comment>
<dbReference type="Pfam" id="PF01148">
    <property type="entry name" value="CTP_transf_1"/>
    <property type="match status" value="1"/>
</dbReference>
<dbReference type="PANTHER" id="PTHR46382:SF1">
    <property type="entry name" value="PHOSPHATIDATE CYTIDYLYLTRANSFERASE"/>
    <property type="match status" value="1"/>
</dbReference>
<protein>
    <recommendedName>
        <fullName evidence="7 18">Phosphatidate cytidylyltransferase</fullName>
        <ecNumber evidence="6 18">2.7.7.41</ecNumber>
    </recommendedName>
</protein>
<evidence type="ECO:0000256" key="1">
    <source>
        <dbReference type="ARBA" id="ARBA00001698"/>
    </source>
</evidence>
<comment type="pathway">
    <text evidence="3 18">Phospholipid metabolism; CDP-diacylglycerol biosynthesis; CDP-diacylglycerol from sn-glycerol 3-phosphate: step 3/3.</text>
</comment>
<dbReference type="PROSITE" id="PS01315">
    <property type="entry name" value="CDS"/>
    <property type="match status" value="1"/>
</dbReference>
<dbReference type="EC" id="2.7.7.41" evidence="6 18"/>
<evidence type="ECO:0000256" key="16">
    <source>
        <dbReference type="ARBA" id="ARBA00023209"/>
    </source>
</evidence>
<dbReference type="PANTHER" id="PTHR46382">
    <property type="entry name" value="PHOSPHATIDATE CYTIDYLYLTRANSFERASE"/>
    <property type="match status" value="1"/>
</dbReference>
<evidence type="ECO:0000256" key="12">
    <source>
        <dbReference type="ARBA" id="ARBA00022695"/>
    </source>
</evidence>
<dbReference type="EMBL" id="CP089977">
    <property type="protein sequence ID" value="UXZ05131.1"/>
    <property type="molecule type" value="Genomic_DNA"/>
</dbReference>
<evidence type="ECO:0000256" key="10">
    <source>
        <dbReference type="ARBA" id="ARBA00022679"/>
    </source>
</evidence>
<keyword evidence="17" id="KW-1208">Phospholipid metabolism</keyword>
<evidence type="ECO:0000256" key="14">
    <source>
        <dbReference type="ARBA" id="ARBA00023098"/>
    </source>
</evidence>
<dbReference type="GO" id="GO:0016779">
    <property type="term" value="F:nucleotidyltransferase activity"/>
    <property type="evidence" value="ECO:0007669"/>
    <property type="project" value="UniProtKB-KW"/>
</dbReference>
<feature type="transmembrane region" description="Helical" evidence="19">
    <location>
        <begin position="106"/>
        <end position="126"/>
    </location>
</feature>
<feature type="transmembrane region" description="Helical" evidence="19">
    <location>
        <begin position="27"/>
        <end position="43"/>
    </location>
</feature>
<dbReference type="RefSeq" id="WP_263076631.1">
    <property type="nucleotide sequence ID" value="NZ_CP089977.1"/>
</dbReference>
<sequence length="281" mass="31111">MWQRIKTAIILVIIVGTAMFVSRQPFFFLPLLTLGVLIASHEWTKLMPKRRDKAHWFVALVLIITLVSIFVPQSWAVWWGLSVPVWVLAAKWVKDYPAKENWYGKRLWTMGVIILVSAITAMYALWQLSAWWLLYVFVLVWCADSGAYFVGRKFGKTKLAPNVSPNKSLEGLYGGVATASLVAVGVGLYLGLDMATLLVFLALSAVVVGVSVLGDLFESMLKRRAGVKDSGTILPGHGGVLDRIDSLLSATPIFAFGILICDWLGIKFTPHFVMAYQLFGG</sequence>
<evidence type="ECO:0000256" key="18">
    <source>
        <dbReference type="RuleBase" id="RU003938"/>
    </source>
</evidence>
<evidence type="ECO:0000256" key="17">
    <source>
        <dbReference type="ARBA" id="ARBA00023264"/>
    </source>
</evidence>
<evidence type="ECO:0000256" key="11">
    <source>
        <dbReference type="ARBA" id="ARBA00022692"/>
    </source>
</evidence>